<evidence type="ECO:0000256" key="2">
    <source>
        <dbReference type="PIRSR" id="PIRSR000097-1"/>
    </source>
</evidence>
<dbReference type="SUPFAM" id="SSF51430">
    <property type="entry name" value="NAD(P)-linked oxidoreductase"/>
    <property type="match status" value="1"/>
</dbReference>
<evidence type="ECO:0000259" key="5">
    <source>
        <dbReference type="Pfam" id="PF00248"/>
    </source>
</evidence>
<sequence length="338" mass="37381">MASSTPTNERRMKLNDGNQIPVIGLGTFLSAPNEVTEAVIAGWKTGMRHFDCAQFYQNEQEVGAALKKLSTEPGYSREDLWLTSKAWNSHHRPENLEKALDQTLADLGTDYIDLYLIHWPANFAAVPDAQSRTGIALEPSKNGVMQLDEELSLVETWKAMIRLKEQGKIRSIGVSNFSPSHIQSLIDATGVIPTVNQVEAHPLLNQQALLEYCNQHNIHITAYMPFGGDISRGGNQVLGSPIVHGIAKITGKEPGQVLVSWGIKRGFSVLPKSVKVSRIESNFQAFDLSDEDYAELTALGKTPVRFGGLPYTFDPAWRVNVFNTPEERNNVLGLVEPF</sequence>
<dbReference type="PROSITE" id="PS00062">
    <property type="entry name" value="ALDOKETO_REDUCTASE_2"/>
    <property type="match status" value="1"/>
</dbReference>
<evidence type="ECO:0000313" key="7">
    <source>
        <dbReference type="Proteomes" id="UP000738349"/>
    </source>
</evidence>
<dbReference type="Gene3D" id="3.20.20.100">
    <property type="entry name" value="NADP-dependent oxidoreductase domain"/>
    <property type="match status" value="1"/>
</dbReference>
<dbReference type="OrthoDB" id="416253at2759"/>
<dbReference type="PIRSF" id="PIRSF000097">
    <property type="entry name" value="AKR"/>
    <property type="match status" value="1"/>
</dbReference>
<dbReference type="InterPro" id="IPR018170">
    <property type="entry name" value="Aldo/ket_reductase_CS"/>
</dbReference>
<evidence type="ECO:0000256" key="3">
    <source>
        <dbReference type="PIRSR" id="PIRSR000097-2"/>
    </source>
</evidence>
<dbReference type="AlphaFoldDB" id="A0A9P9DYJ8"/>
<feature type="active site" description="Proton donor" evidence="2">
    <location>
        <position position="56"/>
    </location>
</feature>
<dbReference type="PROSITE" id="PS00063">
    <property type="entry name" value="ALDOKETO_REDUCTASE_3"/>
    <property type="match status" value="1"/>
</dbReference>
<evidence type="ECO:0000313" key="6">
    <source>
        <dbReference type="EMBL" id="KAH7127613.1"/>
    </source>
</evidence>
<feature type="site" description="Lowers pKa of active site Tyr" evidence="4">
    <location>
        <position position="85"/>
    </location>
</feature>
<dbReference type="Pfam" id="PF00248">
    <property type="entry name" value="Aldo_ket_red"/>
    <property type="match status" value="1"/>
</dbReference>
<dbReference type="PANTHER" id="PTHR11732">
    <property type="entry name" value="ALDO/KETO REDUCTASE"/>
    <property type="match status" value="1"/>
</dbReference>
<feature type="binding site" evidence="3">
    <location>
        <position position="118"/>
    </location>
    <ligand>
        <name>substrate</name>
    </ligand>
</feature>
<dbReference type="PRINTS" id="PR00069">
    <property type="entry name" value="ALDKETRDTASE"/>
</dbReference>
<dbReference type="InterPro" id="IPR023210">
    <property type="entry name" value="NADP_OxRdtase_dom"/>
</dbReference>
<evidence type="ECO:0000256" key="4">
    <source>
        <dbReference type="PIRSR" id="PIRSR000097-3"/>
    </source>
</evidence>
<dbReference type="InterPro" id="IPR020471">
    <property type="entry name" value="AKR"/>
</dbReference>
<dbReference type="GO" id="GO:0016616">
    <property type="term" value="F:oxidoreductase activity, acting on the CH-OH group of donors, NAD or NADP as acceptor"/>
    <property type="evidence" value="ECO:0007669"/>
    <property type="project" value="UniProtKB-ARBA"/>
</dbReference>
<feature type="domain" description="NADP-dependent oxidoreductase" evidence="5">
    <location>
        <begin position="31"/>
        <end position="299"/>
    </location>
</feature>
<keyword evidence="1" id="KW-0560">Oxidoreductase</keyword>
<keyword evidence="7" id="KW-1185">Reference proteome</keyword>
<dbReference type="FunFam" id="3.20.20.100:FF:000002">
    <property type="entry name" value="2,5-diketo-D-gluconic acid reductase A"/>
    <property type="match status" value="1"/>
</dbReference>
<name>A0A9P9DYJ8_9HYPO</name>
<accession>A0A9P9DYJ8</accession>
<reference evidence="6" key="1">
    <citation type="journal article" date="2021" name="Nat. Commun.">
        <title>Genetic determinants of endophytism in the Arabidopsis root mycobiome.</title>
        <authorList>
            <person name="Mesny F."/>
            <person name="Miyauchi S."/>
            <person name="Thiergart T."/>
            <person name="Pickel B."/>
            <person name="Atanasova L."/>
            <person name="Karlsson M."/>
            <person name="Huettel B."/>
            <person name="Barry K.W."/>
            <person name="Haridas S."/>
            <person name="Chen C."/>
            <person name="Bauer D."/>
            <person name="Andreopoulos W."/>
            <person name="Pangilinan J."/>
            <person name="LaButti K."/>
            <person name="Riley R."/>
            <person name="Lipzen A."/>
            <person name="Clum A."/>
            <person name="Drula E."/>
            <person name="Henrissat B."/>
            <person name="Kohler A."/>
            <person name="Grigoriev I.V."/>
            <person name="Martin F.M."/>
            <person name="Hacquard S."/>
        </authorList>
    </citation>
    <scope>NUCLEOTIDE SEQUENCE</scope>
    <source>
        <strain evidence="6">MPI-CAGE-AT-0147</strain>
    </source>
</reference>
<dbReference type="EMBL" id="JAGMUV010000019">
    <property type="protein sequence ID" value="KAH7127613.1"/>
    <property type="molecule type" value="Genomic_DNA"/>
</dbReference>
<evidence type="ECO:0000256" key="1">
    <source>
        <dbReference type="ARBA" id="ARBA00023002"/>
    </source>
</evidence>
<comment type="caution">
    <text evidence="6">The sequence shown here is derived from an EMBL/GenBank/DDBJ whole genome shotgun (WGS) entry which is preliminary data.</text>
</comment>
<protein>
    <submittedName>
        <fullName evidence="6">Aldo/keto reductase</fullName>
    </submittedName>
</protein>
<organism evidence="6 7">
    <name type="scientific">Dactylonectria macrodidyma</name>
    <dbReference type="NCBI Taxonomy" id="307937"/>
    <lineage>
        <taxon>Eukaryota</taxon>
        <taxon>Fungi</taxon>
        <taxon>Dikarya</taxon>
        <taxon>Ascomycota</taxon>
        <taxon>Pezizomycotina</taxon>
        <taxon>Sordariomycetes</taxon>
        <taxon>Hypocreomycetidae</taxon>
        <taxon>Hypocreales</taxon>
        <taxon>Nectriaceae</taxon>
        <taxon>Dactylonectria</taxon>
    </lineage>
</organism>
<proteinExistence type="predicted"/>
<dbReference type="Proteomes" id="UP000738349">
    <property type="component" value="Unassembled WGS sequence"/>
</dbReference>
<dbReference type="InterPro" id="IPR036812">
    <property type="entry name" value="NAD(P)_OxRdtase_dom_sf"/>
</dbReference>
<gene>
    <name evidence="6" type="ORF">EDB81DRAFT_145457</name>
</gene>